<protein>
    <submittedName>
        <fullName evidence="1">Uncharacterized protein</fullName>
    </submittedName>
</protein>
<evidence type="ECO:0000313" key="1">
    <source>
        <dbReference type="EMBL" id="KIY60658.1"/>
    </source>
</evidence>
<proteinExistence type="predicted"/>
<dbReference type="OrthoDB" id="6613063at2759"/>
<sequence>MQVDRNARSRRAREDMVDQEFYGRLERIVHLQLLPSTQAAIQAEMGRQQALLERQDRPVPHVLQQPVARDHILVSIRSARLNTTDTGLKDLDVTYVEGFNGSLDVVDAIALQCLVGRVYDSRRWAFIDRSGGLVRTEGGNDFM</sequence>
<dbReference type="AlphaFoldDB" id="A0A0D7AQM1"/>
<accession>A0A0D7AQM1</accession>
<organism evidence="1 2">
    <name type="scientific">Cylindrobasidium torrendii FP15055 ss-10</name>
    <dbReference type="NCBI Taxonomy" id="1314674"/>
    <lineage>
        <taxon>Eukaryota</taxon>
        <taxon>Fungi</taxon>
        <taxon>Dikarya</taxon>
        <taxon>Basidiomycota</taxon>
        <taxon>Agaricomycotina</taxon>
        <taxon>Agaricomycetes</taxon>
        <taxon>Agaricomycetidae</taxon>
        <taxon>Agaricales</taxon>
        <taxon>Marasmiineae</taxon>
        <taxon>Physalacriaceae</taxon>
        <taxon>Cylindrobasidium</taxon>
    </lineage>
</organism>
<dbReference type="Proteomes" id="UP000054007">
    <property type="component" value="Unassembled WGS sequence"/>
</dbReference>
<dbReference type="EMBL" id="KN881395">
    <property type="protein sequence ID" value="KIY60658.1"/>
    <property type="molecule type" value="Genomic_DNA"/>
</dbReference>
<name>A0A0D7AQM1_9AGAR</name>
<gene>
    <name evidence="1" type="ORF">CYLTODRAFT_427804</name>
</gene>
<reference evidence="1 2" key="1">
    <citation type="journal article" date="2015" name="Fungal Genet. Biol.">
        <title>Evolution of novel wood decay mechanisms in Agaricales revealed by the genome sequences of Fistulina hepatica and Cylindrobasidium torrendii.</title>
        <authorList>
            <person name="Floudas D."/>
            <person name="Held B.W."/>
            <person name="Riley R."/>
            <person name="Nagy L.G."/>
            <person name="Koehler G."/>
            <person name="Ransdell A.S."/>
            <person name="Younus H."/>
            <person name="Chow J."/>
            <person name="Chiniquy J."/>
            <person name="Lipzen A."/>
            <person name="Tritt A."/>
            <person name="Sun H."/>
            <person name="Haridas S."/>
            <person name="LaButti K."/>
            <person name="Ohm R.A."/>
            <person name="Kues U."/>
            <person name="Blanchette R.A."/>
            <person name="Grigoriev I.V."/>
            <person name="Minto R.E."/>
            <person name="Hibbett D.S."/>
        </authorList>
    </citation>
    <scope>NUCLEOTIDE SEQUENCE [LARGE SCALE GENOMIC DNA]</scope>
    <source>
        <strain evidence="1 2">FP15055 ss-10</strain>
    </source>
</reference>
<evidence type="ECO:0000313" key="2">
    <source>
        <dbReference type="Proteomes" id="UP000054007"/>
    </source>
</evidence>
<keyword evidence="2" id="KW-1185">Reference proteome</keyword>